<dbReference type="InterPro" id="IPR018824">
    <property type="entry name" value="Conidiation-specific_6"/>
</dbReference>
<reference evidence="2 3" key="1">
    <citation type="submission" date="2015-02" db="EMBL/GenBank/DDBJ databases">
        <title>Draft genome sequence of Aspergillus parasiticus SU-1.</title>
        <authorList>
            <person name="Yu J."/>
            <person name="Fedorova N."/>
            <person name="Yin Y."/>
            <person name="Losada L."/>
            <person name="Zafar N."/>
            <person name="Taujale R."/>
            <person name="Ehrlich K.C."/>
            <person name="Bhatnagar D."/>
            <person name="Cleveland T.E."/>
            <person name="Bennett J.W."/>
            <person name="Nierman W.C."/>
        </authorList>
    </citation>
    <scope>NUCLEOTIDE SEQUENCE [LARGE SCALE GENOMIC DNA]</scope>
    <source>
        <strain evidence="3">ATCC 56775 / NRRL 5862 / SRRC 143 / SU-1</strain>
    </source>
</reference>
<organism evidence="2 3">
    <name type="scientific">Aspergillus parasiticus (strain ATCC 56775 / NRRL 5862 / SRRC 143 / SU-1)</name>
    <dbReference type="NCBI Taxonomy" id="1403190"/>
    <lineage>
        <taxon>Eukaryota</taxon>
        <taxon>Fungi</taxon>
        <taxon>Dikarya</taxon>
        <taxon>Ascomycota</taxon>
        <taxon>Pezizomycotina</taxon>
        <taxon>Eurotiomycetes</taxon>
        <taxon>Eurotiomycetidae</taxon>
        <taxon>Eurotiales</taxon>
        <taxon>Aspergillaceae</taxon>
        <taxon>Aspergillus</taxon>
        <taxon>Aspergillus subgen. Circumdati</taxon>
    </lineage>
</organism>
<dbReference type="InterPro" id="IPR052670">
    <property type="entry name" value="UPF0654_domain"/>
</dbReference>
<feature type="region of interest" description="Disordered" evidence="1">
    <location>
        <begin position="1"/>
        <end position="92"/>
    </location>
</feature>
<dbReference type="Pfam" id="PF10346">
    <property type="entry name" value="Con-6"/>
    <property type="match status" value="2"/>
</dbReference>
<gene>
    <name evidence="2" type="ORF">P875_00042422</name>
</gene>
<dbReference type="GO" id="GO:0005737">
    <property type="term" value="C:cytoplasm"/>
    <property type="evidence" value="ECO:0007669"/>
    <property type="project" value="TreeGrafter"/>
</dbReference>
<dbReference type="OrthoDB" id="5419162at2759"/>
<dbReference type="PANTHER" id="PTHR36576">
    <property type="entry name" value="UPF0654 PROTEIN C11D3.01C-RELATED"/>
    <property type="match status" value="1"/>
</dbReference>
<evidence type="ECO:0000313" key="3">
    <source>
        <dbReference type="Proteomes" id="UP000033540"/>
    </source>
</evidence>
<evidence type="ECO:0000313" key="2">
    <source>
        <dbReference type="EMBL" id="KJK61326.1"/>
    </source>
</evidence>
<dbReference type="Proteomes" id="UP000033540">
    <property type="component" value="Unassembled WGS sequence"/>
</dbReference>
<name>A0A0F0I2C2_ASPPU</name>
<dbReference type="PANTHER" id="PTHR36576:SF2">
    <property type="entry name" value="PROTEIN CON-6, PUTATIVE (AFU_ORTHOLOGUE AFUA_4G03615)-RELATED"/>
    <property type="match status" value="1"/>
</dbReference>
<accession>A0A0F0I2C2</accession>
<dbReference type="AlphaFoldDB" id="A0A0F0I2C2"/>
<evidence type="ECO:0000256" key="1">
    <source>
        <dbReference type="SAM" id="MobiDB-lite"/>
    </source>
</evidence>
<feature type="compositionally biased region" description="Basic and acidic residues" evidence="1">
    <location>
        <begin position="76"/>
        <end position="92"/>
    </location>
</feature>
<protein>
    <submittedName>
        <fullName evidence="2">Conidiation protein 6</fullName>
    </submittedName>
</protein>
<dbReference type="EMBL" id="JZEE01000681">
    <property type="protein sequence ID" value="KJK61326.1"/>
    <property type="molecule type" value="Genomic_DNA"/>
</dbReference>
<sequence>MSSAEERVNAMRGYKATLNNPRVSDEAKQNAQSMLDQLGGDQPSHDLYSASGEQNKDPMRVNAGLKAAAHNPNVSDEARRSAAERVGENPEE</sequence>
<proteinExistence type="predicted"/>
<comment type="caution">
    <text evidence="2">The sequence shown here is derived from an EMBL/GenBank/DDBJ whole genome shotgun (WGS) entry which is preliminary data.</text>
</comment>